<dbReference type="AlphaFoldDB" id="A0A9Q0ND22"/>
<dbReference type="PRINTS" id="PR00351">
    <property type="entry name" value="OM20RECEPTOR"/>
</dbReference>
<dbReference type="GO" id="GO:0006605">
    <property type="term" value="P:protein targeting"/>
    <property type="evidence" value="ECO:0007669"/>
    <property type="project" value="InterPro"/>
</dbReference>
<dbReference type="Proteomes" id="UP001151699">
    <property type="component" value="Chromosome A"/>
</dbReference>
<dbReference type="PRINTS" id="PR01989">
    <property type="entry name" value="EUOM20RECPTR"/>
</dbReference>
<gene>
    <name evidence="2" type="primary">tomm20</name>
    <name evidence="2" type="ORF">Bhyg_03270</name>
</gene>
<keyword evidence="3" id="KW-1185">Reference proteome</keyword>
<evidence type="ECO:0000313" key="3">
    <source>
        <dbReference type="Proteomes" id="UP001151699"/>
    </source>
</evidence>
<evidence type="ECO:0000256" key="1">
    <source>
        <dbReference type="SAM" id="MobiDB-lite"/>
    </source>
</evidence>
<name>A0A9Q0ND22_9DIPT</name>
<sequence>IAAGVAGTLFLGYCIYFDKKRRSDPDYKKKIRERRRRQRKIGSSGSRNEIPNLRDQEAVQ</sequence>
<dbReference type="EMBL" id="WJQU01000001">
    <property type="protein sequence ID" value="KAJ6648045.1"/>
    <property type="molecule type" value="Genomic_DNA"/>
</dbReference>
<dbReference type="PANTHER" id="PTHR12430">
    <property type="entry name" value="MITOCHONDRIAL IMPORT RECEPTOR SUBUNIT TOM20"/>
    <property type="match status" value="1"/>
</dbReference>
<evidence type="ECO:0000313" key="2">
    <source>
        <dbReference type="EMBL" id="KAJ6648045.1"/>
    </source>
</evidence>
<dbReference type="PANTHER" id="PTHR12430:SF0">
    <property type="entry name" value="TRANSLOCASE OF OUTER MITOCHONDRIAL MEMBRANE 20"/>
    <property type="match status" value="1"/>
</dbReference>
<dbReference type="InterPro" id="IPR022422">
    <property type="entry name" value="MAS20_rcpt_metazoan"/>
</dbReference>
<organism evidence="2 3">
    <name type="scientific">Pseudolycoriella hygida</name>
    <dbReference type="NCBI Taxonomy" id="35572"/>
    <lineage>
        <taxon>Eukaryota</taxon>
        <taxon>Metazoa</taxon>
        <taxon>Ecdysozoa</taxon>
        <taxon>Arthropoda</taxon>
        <taxon>Hexapoda</taxon>
        <taxon>Insecta</taxon>
        <taxon>Pterygota</taxon>
        <taxon>Neoptera</taxon>
        <taxon>Endopterygota</taxon>
        <taxon>Diptera</taxon>
        <taxon>Nematocera</taxon>
        <taxon>Sciaroidea</taxon>
        <taxon>Sciaridae</taxon>
        <taxon>Pseudolycoriella</taxon>
    </lineage>
</organism>
<dbReference type="Pfam" id="PF02064">
    <property type="entry name" value="MAS20"/>
    <property type="match status" value="1"/>
</dbReference>
<dbReference type="GO" id="GO:0005742">
    <property type="term" value="C:mitochondrial outer membrane translocase complex"/>
    <property type="evidence" value="ECO:0007669"/>
    <property type="project" value="InterPro"/>
</dbReference>
<feature type="compositionally biased region" description="Basic residues" evidence="1">
    <location>
        <begin position="29"/>
        <end position="40"/>
    </location>
</feature>
<dbReference type="GO" id="GO:0030150">
    <property type="term" value="P:protein import into mitochondrial matrix"/>
    <property type="evidence" value="ECO:0007669"/>
    <property type="project" value="TreeGrafter"/>
</dbReference>
<accession>A0A9Q0ND22</accession>
<dbReference type="GO" id="GO:0006886">
    <property type="term" value="P:intracellular protein transport"/>
    <property type="evidence" value="ECO:0007669"/>
    <property type="project" value="InterPro"/>
</dbReference>
<proteinExistence type="predicted"/>
<reference evidence="2" key="1">
    <citation type="submission" date="2022-07" db="EMBL/GenBank/DDBJ databases">
        <authorList>
            <person name="Trinca V."/>
            <person name="Uliana J.V.C."/>
            <person name="Torres T.T."/>
            <person name="Ward R.J."/>
            <person name="Monesi N."/>
        </authorList>
    </citation>
    <scope>NUCLEOTIDE SEQUENCE</scope>
    <source>
        <strain evidence="2">HSMRA1968</strain>
        <tissue evidence="2">Whole embryos</tissue>
    </source>
</reference>
<feature type="non-terminal residue" evidence="2">
    <location>
        <position position="1"/>
    </location>
</feature>
<protein>
    <submittedName>
        <fullName evidence="2">Mitochondrial import receptor subunit TOM20 like</fullName>
    </submittedName>
</protein>
<feature type="region of interest" description="Disordered" evidence="1">
    <location>
        <begin position="25"/>
        <end position="60"/>
    </location>
</feature>
<dbReference type="GO" id="GO:0016031">
    <property type="term" value="P:tRNA import into mitochondrion"/>
    <property type="evidence" value="ECO:0007669"/>
    <property type="project" value="TreeGrafter"/>
</dbReference>
<keyword evidence="2" id="KW-0675">Receptor</keyword>
<feature type="non-terminal residue" evidence="2">
    <location>
        <position position="60"/>
    </location>
</feature>
<dbReference type="InterPro" id="IPR002056">
    <property type="entry name" value="MAS20"/>
</dbReference>
<dbReference type="GO" id="GO:0008320">
    <property type="term" value="F:protein transmembrane transporter activity"/>
    <property type="evidence" value="ECO:0007669"/>
    <property type="project" value="TreeGrafter"/>
</dbReference>
<comment type="caution">
    <text evidence="2">The sequence shown here is derived from an EMBL/GenBank/DDBJ whole genome shotgun (WGS) entry which is preliminary data.</text>
</comment>
<dbReference type="GO" id="GO:0030943">
    <property type="term" value="F:mitochondrion targeting sequence binding"/>
    <property type="evidence" value="ECO:0007669"/>
    <property type="project" value="TreeGrafter"/>
</dbReference>